<protein>
    <submittedName>
        <fullName evidence="2">Uncharacterized protein</fullName>
    </submittedName>
</protein>
<dbReference type="Proteomes" id="UP001500443">
    <property type="component" value="Unassembled WGS sequence"/>
</dbReference>
<sequence>MDPLTRIRIGLAYVRDHYRLRPPSAAAPPPRAYDRGGQLPPARHVVDMDTACITREDIEQAIRLQRARSVGRL</sequence>
<reference evidence="2 3" key="1">
    <citation type="journal article" date="2019" name="Int. J. Syst. Evol. Microbiol.">
        <title>The Global Catalogue of Microorganisms (GCM) 10K type strain sequencing project: providing services to taxonomists for standard genome sequencing and annotation.</title>
        <authorList>
            <consortium name="The Broad Institute Genomics Platform"/>
            <consortium name="The Broad Institute Genome Sequencing Center for Infectious Disease"/>
            <person name="Wu L."/>
            <person name="Ma J."/>
        </authorList>
    </citation>
    <scope>NUCLEOTIDE SEQUENCE [LARGE SCALE GENOMIC DNA]</scope>
    <source>
        <strain evidence="2 3">JCM 15481</strain>
    </source>
</reference>
<dbReference type="RefSeq" id="WP_344287194.1">
    <property type="nucleotide sequence ID" value="NZ_BAAAPF010000003.1"/>
</dbReference>
<comment type="caution">
    <text evidence="2">The sequence shown here is derived from an EMBL/GenBank/DDBJ whole genome shotgun (WGS) entry which is preliminary data.</text>
</comment>
<dbReference type="EMBL" id="BAAAPF010000003">
    <property type="protein sequence ID" value="GAA2108260.1"/>
    <property type="molecule type" value="Genomic_DNA"/>
</dbReference>
<name>A0ABN2XDV9_9ACTN</name>
<keyword evidence="3" id="KW-1185">Reference proteome</keyword>
<evidence type="ECO:0000313" key="2">
    <source>
        <dbReference type="EMBL" id="GAA2108260.1"/>
    </source>
</evidence>
<evidence type="ECO:0000313" key="3">
    <source>
        <dbReference type="Proteomes" id="UP001500443"/>
    </source>
</evidence>
<feature type="region of interest" description="Disordered" evidence="1">
    <location>
        <begin position="21"/>
        <end position="41"/>
    </location>
</feature>
<organism evidence="2 3">
    <name type="scientific">Streptomyces synnematoformans</name>
    <dbReference type="NCBI Taxonomy" id="415721"/>
    <lineage>
        <taxon>Bacteria</taxon>
        <taxon>Bacillati</taxon>
        <taxon>Actinomycetota</taxon>
        <taxon>Actinomycetes</taxon>
        <taxon>Kitasatosporales</taxon>
        <taxon>Streptomycetaceae</taxon>
        <taxon>Streptomyces</taxon>
    </lineage>
</organism>
<proteinExistence type="predicted"/>
<gene>
    <name evidence="2" type="ORF">GCM10009802_03970</name>
</gene>
<accession>A0ABN2XDV9</accession>
<evidence type="ECO:0000256" key="1">
    <source>
        <dbReference type="SAM" id="MobiDB-lite"/>
    </source>
</evidence>